<organism evidence="1 2">
    <name type="scientific">Didymella exigua CBS 183.55</name>
    <dbReference type="NCBI Taxonomy" id="1150837"/>
    <lineage>
        <taxon>Eukaryota</taxon>
        <taxon>Fungi</taxon>
        <taxon>Dikarya</taxon>
        <taxon>Ascomycota</taxon>
        <taxon>Pezizomycotina</taxon>
        <taxon>Dothideomycetes</taxon>
        <taxon>Pleosporomycetidae</taxon>
        <taxon>Pleosporales</taxon>
        <taxon>Pleosporineae</taxon>
        <taxon>Didymellaceae</taxon>
        <taxon>Didymella</taxon>
    </lineage>
</organism>
<dbReference type="GeneID" id="54354975"/>
<reference evidence="1" key="1">
    <citation type="journal article" date="2020" name="Stud. Mycol.">
        <title>101 Dothideomycetes genomes: a test case for predicting lifestyles and emergence of pathogens.</title>
        <authorList>
            <person name="Haridas S."/>
            <person name="Albert R."/>
            <person name="Binder M."/>
            <person name="Bloem J."/>
            <person name="Labutti K."/>
            <person name="Salamov A."/>
            <person name="Andreopoulos B."/>
            <person name="Baker S."/>
            <person name="Barry K."/>
            <person name="Bills G."/>
            <person name="Bluhm B."/>
            <person name="Cannon C."/>
            <person name="Castanera R."/>
            <person name="Culley D."/>
            <person name="Daum C."/>
            <person name="Ezra D."/>
            <person name="Gonzalez J."/>
            <person name="Henrissat B."/>
            <person name="Kuo A."/>
            <person name="Liang C."/>
            <person name="Lipzen A."/>
            <person name="Lutzoni F."/>
            <person name="Magnuson J."/>
            <person name="Mondo S."/>
            <person name="Nolan M."/>
            <person name="Ohm R."/>
            <person name="Pangilinan J."/>
            <person name="Park H.-J."/>
            <person name="Ramirez L."/>
            <person name="Alfaro M."/>
            <person name="Sun H."/>
            <person name="Tritt A."/>
            <person name="Yoshinaga Y."/>
            <person name="Zwiers L.-H."/>
            <person name="Turgeon B."/>
            <person name="Goodwin S."/>
            <person name="Spatafora J."/>
            <person name="Crous P."/>
            <person name="Grigoriev I."/>
        </authorList>
    </citation>
    <scope>NUCLEOTIDE SEQUENCE</scope>
    <source>
        <strain evidence="1">CBS 183.55</strain>
    </source>
</reference>
<evidence type="ECO:0000313" key="2">
    <source>
        <dbReference type="Proteomes" id="UP000800082"/>
    </source>
</evidence>
<dbReference type="RefSeq" id="XP_033445964.1">
    <property type="nucleotide sequence ID" value="XM_033597308.1"/>
</dbReference>
<dbReference type="Proteomes" id="UP000800082">
    <property type="component" value="Unassembled WGS sequence"/>
</dbReference>
<dbReference type="OrthoDB" id="5396564at2759"/>
<evidence type="ECO:0000313" key="1">
    <source>
        <dbReference type="EMBL" id="KAF1925712.1"/>
    </source>
</evidence>
<gene>
    <name evidence="1" type="ORF">M421DRAFT_7728</name>
</gene>
<keyword evidence="2" id="KW-1185">Reference proteome</keyword>
<sequence>MNIHIKMDDIESNITSPPAALTQQVQPQIQTVQHGQYPWIPAEHTQFYNHSLHVLSVSGNLPAAEPQQPEYPQIREMEIALEHAEWYDETYESIVAVQSDLTSEVIYPSLMMAQEIRVTAVGTALNTEACGGIPPLPYSAEECVEGQPPDYVAEAWWTGYDDTEEWFASELPLSDQRPRPRIDPQESVGKLEEVDITMIAPEDMKCLHCWDDFEHTEVETVEL</sequence>
<dbReference type="EMBL" id="ML978982">
    <property type="protein sequence ID" value="KAF1925712.1"/>
    <property type="molecule type" value="Genomic_DNA"/>
</dbReference>
<name>A0A6A5RDG3_9PLEO</name>
<dbReference type="AlphaFoldDB" id="A0A6A5RDG3"/>
<proteinExistence type="predicted"/>
<accession>A0A6A5RDG3</accession>
<protein>
    <submittedName>
        <fullName evidence="1">Uncharacterized protein</fullName>
    </submittedName>
</protein>